<protein>
    <submittedName>
        <fullName evidence="1">Uncharacterized protein</fullName>
    </submittedName>
</protein>
<proteinExistence type="predicted"/>
<evidence type="ECO:0000313" key="1">
    <source>
        <dbReference type="EMBL" id="GAH33174.1"/>
    </source>
</evidence>
<dbReference type="AlphaFoldDB" id="X1FV10"/>
<organism evidence="1">
    <name type="scientific">marine sediment metagenome</name>
    <dbReference type="NCBI Taxonomy" id="412755"/>
    <lineage>
        <taxon>unclassified sequences</taxon>
        <taxon>metagenomes</taxon>
        <taxon>ecological metagenomes</taxon>
    </lineage>
</organism>
<reference evidence="1" key="1">
    <citation type="journal article" date="2014" name="Front. Microbiol.">
        <title>High frequency of phylogenetically diverse reductive dehalogenase-homologous genes in deep subseafloor sedimentary metagenomes.</title>
        <authorList>
            <person name="Kawai M."/>
            <person name="Futagami T."/>
            <person name="Toyoda A."/>
            <person name="Takaki Y."/>
            <person name="Nishi S."/>
            <person name="Hori S."/>
            <person name="Arai W."/>
            <person name="Tsubouchi T."/>
            <person name="Morono Y."/>
            <person name="Uchiyama I."/>
            <person name="Ito T."/>
            <person name="Fujiyama A."/>
            <person name="Inagaki F."/>
            <person name="Takami H."/>
        </authorList>
    </citation>
    <scope>NUCLEOTIDE SEQUENCE</scope>
    <source>
        <strain evidence="1">Expedition CK06-06</strain>
    </source>
</reference>
<name>X1FV10_9ZZZZ</name>
<accession>X1FV10</accession>
<gene>
    <name evidence="1" type="ORF">S03H2_19932</name>
</gene>
<dbReference type="EMBL" id="BARU01010454">
    <property type="protein sequence ID" value="GAH33174.1"/>
    <property type="molecule type" value="Genomic_DNA"/>
</dbReference>
<comment type="caution">
    <text evidence="1">The sequence shown here is derived from an EMBL/GenBank/DDBJ whole genome shotgun (WGS) entry which is preliminary data.</text>
</comment>
<sequence>YQYFDMSKSWNKIRLILSKYAKKEGKRFTYICLPRAQKNGYCHLHVMTNLYIPKQMLHDISNLYFNTGFIRVKAIKNQKRLSSYFLKDHEWYIPFGRRHYSCSSDIELDMDIGDIPEDCMHIRLEPGVSVVEQVYEQIELNYRYPPPFDFLLSHYVENNKKNFESKEKEYDYRCGWCGYRFTRLCKVTNCVECGSTHIELIKHQSFTRLHAPIDSKENALFTLYVDAMLAKRTSMSSAADPLFPCRLKQPPAGAVSFATGDFKQQWDKYQKKKSHEIIP</sequence>
<feature type="non-terminal residue" evidence="1">
    <location>
        <position position="1"/>
    </location>
</feature>